<proteinExistence type="predicted"/>
<feature type="region of interest" description="Disordered" evidence="1">
    <location>
        <begin position="1"/>
        <end position="22"/>
    </location>
</feature>
<organism evidence="2 3">
    <name type="scientific">Stutzerimonas stutzeri RCH2</name>
    <dbReference type="NCBI Taxonomy" id="644801"/>
    <lineage>
        <taxon>Bacteria</taxon>
        <taxon>Pseudomonadati</taxon>
        <taxon>Pseudomonadota</taxon>
        <taxon>Gammaproteobacteria</taxon>
        <taxon>Pseudomonadales</taxon>
        <taxon>Pseudomonadaceae</taxon>
        <taxon>Stutzerimonas</taxon>
    </lineage>
</organism>
<dbReference type="AlphaFoldDB" id="L0GS69"/>
<reference evidence="2 3" key="1">
    <citation type="submission" date="2011-10" db="EMBL/GenBank/DDBJ databases">
        <title>Complete sequence of plasmid 1 of Pseudomonas stutzeri RCH2.</title>
        <authorList>
            <consortium name="US DOE Joint Genome Institute"/>
            <person name="Lucas S."/>
            <person name="Han J."/>
            <person name="Lapidus A."/>
            <person name="Cheng J.-F."/>
            <person name="Goodwin L."/>
            <person name="Pitluck S."/>
            <person name="Peters L."/>
            <person name="Ovchinnikova G."/>
            <person name="Zeytun A."/>
            <person name="Lu M."/>
            <person name="Detter J.C."/>
            <person name="Han C."/>
            <person name="Tapia R."/>
            <person name="Land M."/>
            <person name="Hauser L."/>
            <person name="Kyrpides N."/>
            <person name="Ivanova N."/>
            <person name="Pagani I."/>
            <person name="Chakraborty R."/>
            <person name="Arkin A."/>
            <person name="Dehal P."/>
            <person name="Wall J."/>
            <person name="Hazen T."/>
            <person name="Woyke T."/>
        </authorList>
    </citation>
    <scope>NUCLEOTIDE SEQUENCE [LARGE SCALE GENOMIC DNA]</scope>
    <source>
        <strain evidence="2 3">RCH2</strain>
        <plasmid evidence="3">Plasmid pPSEST01</plasmid>
    </source>
</reference>
<evidence type="ECO:0000256" key="1">
    <source>
        <dbReference type="SAM" id="MobiDB-lite"/>
    </source>
</evidence>
<sequence length="63" mass="7068">MSESDFHKRNPHAKGVSQRSRQLVEAERLKFGLLKGKIQVPDDFDAPDPDIEQAFEGDDAKGD</sequence>
<evidence type="ECO:0000313" key="2">
    <source>
        <dbReference type="EMBL" id="AGA88851.1"/>
    </source>
</evidence>
<dbReference type="PATRIC" id="fig|644801.3.peg.4283"/>
<protein>
    <submittedName>
        <fullName evidence="2">Uncharacterized protein</fullName>
    </submittedName>
</protein>
<dbReference type="KEGG" id="psh:Psest_4384"/>
<name>L0GS69_STUST</name>
<geneLocation type="plasmid" evidence="2 3">
    <name>pPSEST01</name>
</geneLocation>
<feature type="region of interest" description="Disordered" evidence="1">
    <location>
        <begin position="39"/>
        <end position="63"/>
    </location>
</feature>
<feature type="compositionally biased region" description="Acidic residues" evidence="1">
    <location>
        <begin position="42"/>
        <end position="57"/>
    </location>
</feature>
<evidence type="ECO:0000313" key="3">
    <source>
        <dbReference type="Proteomes" id="UP000010820"/>
    </source>
</evidence>
<gene>
    <name evidence="2" type="ORF">Psest_4384</name>
</gene>
<dbReference type="Proteomes" id="UP000010820">
    <property type="component" value="Plasmid pPSEST01"/>
</dbReference>
<dbReference type="RefSeq" id="WP_015279001.1">
    <property type="nucleotide sequence ID" value="NC_019937.1"/>
</dbReference>
<accession>L0GS69</accession>
<dbReference type="EMBL" id="CP003072">
    <property type="protein sequence ID" value="AGA88851.1"/>
    <property type="molecule type" value="Genomic_DNA"/>
</dbReference>
<dbReference type="HOGENOM" id="CLU_2882586_0_0_6"/>
<keyword evidence="2" id="KW-0614">Plasmid</keyword>